<organism evidence="5 6">
    <name type="scientific">Arthrobacter alpinus</name>
    <dbReference type="NCBI Taxonomy" id="656366"/>
    <lineage>
        <taxon>Bacteria</taxon>
        <taxon>Bacillati</taxon>
        <taxon>Actinomycetota</taxon>
        <taxon>Actinomycetes</taxon>
        <taxon>Micrococcales</taxon>
        <taxon>Micrococcaceae</taxon>
        <taxon>Arthrobacter</taxon>
    </lineage>
</organism>
<dbReference type="InterPro" id="IPR019888">
    <property type="entry name" value="Tscrpt_reg_AsnC-like"/>
</dbReference>
<keyword evidence="1" id="KW-0805">Transcription regulation</keyword>
<evidence type="ECO:0000259" key="4">
    <source>
        <dbReference type="PROSITE" id="PS50956"/>
    </source>
</evidence>
<evidence type="ECO:0000256" key="1">
    <source>
        <dbReference type="ARBA" id="ARBA00023015"/>
    </source>
</evidence>
<dbReference type="PRINTS" id="PR00033">
    <property type="entry name" value="HTHASNC"/>
</dbReference>
<dbReference type="PANTHER" id="PTHR30154">
    <property type="entry name" value="LEUCINE-RESPONSIVE REGULATORY PROTEIN"/>
    <property type="match status" value="1"/>
</dbReference>
<sequence>MAALDDRDRALLSALRENGREPVASLARRLDVSRARMNSRLERLLTSGTVVGFSVRVRDELDPPTIRAVSLLAVEGSDTDRVISELKGLPEIRAVHTTNGGWDLAAEPGTQTLADFGLVLGKIRSIPGIVNSETSLLLSSVLR</sequence>
<dbReference type="InterPro" id="IPR011008">
    <property type="entry name" value="Dimeric_a/b-barrel"/>
</dbReference>
<reference evidence="6" key="1">
    <citation type="submission" date="2015-09" db="EMBL/GenBank/DDBJ databases">
        <title>Complete genome of Arthrobacter alpinus strain R3.8.</title>
        <authorList>
            <person name="See-Too W.S."/>
            <person name="Chan K.G."/>
        </authorList>
    </citation>
    <scope>NUCLEOTIDE SEQUENCE [LARGE SCALE GENOMIC DNA]</scope>
    <source>
        <strain evidence="6">R3.8</strain>
    </source>
</reference>
<proteinExistence type="predicted"/>
<dbReference type="SUPFAM" id="SSF54909">
    <property type="entry name" value="Dimeric alpha+beta barrel"/>
    <property type="match status" value="1"/>
</dbReference>
<evidence type="ECO:0000256" key="2">
    <source>
        <dbReference type="ARBA" id="ARBA00023125"/>
    </source>
</evidence>
<keyword evidence="6" id="KW-1185">Reference proteome</keyword>
<dbReference type="Gene3D" id="3.30.70.920">
    <property type="match status" value="1"/>
</dbReference>
<dbReference type="GO" id="GO:0043565">
    <property type="term" value="F:sequence-specific DNA binding"/>
    <property type="evidence" value="ECO:0007669"/>
    <property type="project" value="InterPro"/>
</dbReference>
<keyword evidence="3" id="KW-0804">Transcription</keyword>
<feature type="domain" description="HTH asnC-type" evidence="4">
    <location>
        <begin position="4"/>
        <end position="90"/>
    </location>
</feature>
<dbReference type="KEGG" id="aaq:AOC05_01605"/>
<dbReference type="PROSITE" id="PS50956">
    <property type="entry name" value="HTH_ASNC_2"/>
    <property type="match status" value="1"/>
</dbReference>
<accession>A0A0M4QUS6</accession>
<dbReference type="Gene3D" id="1.10.10.10">
    <property type="entry name" value="Winged helix-like DNA-binding domain superfamily/Winged helix DNA-binding domain"/>
    <property type="match status" value="1"/>
</dbReference>
<dbReference type="Pfam" id="PF13412">
    <property type="entry name" value="HTH_24"/>
    <property type="match status" value="1"/>
</dbReference>
<protein>
    <submittedName>
        <fullName evidence="5">AsnC family transcriptional regulator</fullName>
    </submittedName>
</protein>
<evidence type="ECO:0000313" key="5">
    <source>
        <dbReference type="EMBL" id="ALE91348.1"/>
    </source>
</evidence>
<dbReference type="GO" id="GO:0005829">
    <property type="term" value="C:cytosol"/>
    <property type="evidence" value="ECO:0007669"/>
    <property type="project" value="TreeGrafter"/>
</dbReference>
<dbReference type="GO" id="GO:0043200">
    <property type="term" value="P:response to amino acid"/>
    <property type="evidence" value="ECO:0007669"/>
    <property type="project" value="TreeGrafter"/>
</dbReference>
<dbReference type="SUPFAM" id="SSF46785">
    <property type="entry name" value="Winged helix' DNA-binding domain"/>
    <property type="match status" value="1"/>
</dbReference>
<dbReference type="OrthoDB" id="9809462at2"/>
<dbReference type="SMART" id="SM00344">
    <property type="entry name" value="HTH_ASNC"/>
    <property type="match status" value="1"/>
</dbReference>
<dbReference type="InterPro" id="IPR036390">
    <property type="entry name" value="WH_DNA-bd_sf"/>
</dbReference>
<dbReference type="InterPro" id="IPR000485">
    <property type="entry name" value="AsnC-type_HTH_dom"/>
</dbReference>
<evidence type="ECO:0000313" key="6">
    <source>
        <dbReference type="Proteomes" id="UP000062833"/>
    </source>
</evidence>
<gene>
    <name evidence="5" type="ORF">AOC05_01605</name>
</gene>
<dbReference type="PATRIC" id="fig|656366.3.peg.363"/>
<dbReference type="InterPro" id="IPR036388">
    <property type="entry name" value="WH-like_DNA-bd_sf"/>
</dbReference>
<dbReference type="EMBL" id="CP012677">
    <property type="protein sequence ID" value="ALE91348.1"/>
    <property type="molecule type" value="Genomic_DNA"/>
</dbReference>
<dbReference type="Pfam" id="PF01037">
    <property type="entry name" value="AsnC_trans_reg"/>
    <property type="match status" value="1"/>
</dbReference>
<dbReference type="AlphaFoldDB" id="A0A0M4QUS6"/>
<name>A0A0M4QUS6_9MICC</name>
<evidence type="ECO:0000256" key="3">
    <source>
        <dbReference type="ARBA" id="ARBA00023163"/>
    </source>
</evidence>
<dbReference type="PANTHER" id="PTHR30154:SF53">
    <property type="entry name" value="HTH-TYPE TRANSCRIPTIONAL REGULATOR LRPC"/>
    <property type="match status" value="1"/>
</dbReference>
<dbReference type="InterPro" id="IPR019887">
    <property type="entry name" value="Tscrpt_reg_AsnC/Lrp_C"/>
</dbReference>
<dbReference type="Proteomes" id="UP000062833">
    <property type="component" value="Chromosome"/>
</dbReference>
<keyword evidence="2" id="KW-0238">DNA-binding</keyword>